<dbReference type="AlphaFoldDB" id="A0A6P8BXW3"/>
<gene>
    <name evidence="2" type="primary">LOC116190350</name>
</gene>
<keyword evidence="1" id="KW-1185">Reference proteome</keyword>
<name>A0A6P8BXW3_PUNGR</name>
<reference evidence="2" key="2">
    <citation type="submission" date="2025-08" db="UniProtKB">
        <authorList>
            <consortium name="RefSeq"/>
        </authorList>
    </citation>
    <scope>IDENTIFICATION</scope>
    <source>
        <tissue evidence="2">Leaf</tissue>
    </source>
</reference>
<protein>
    <submittedName>
        <fullName evidence="2">Uncharacterized protein LOC116190350</fullName>
    </submittedName>
</protein>
<reference evidence="1" key="1">
    <citation type="journal article" date="2020" name="Plant Biotechnol. J.">
        <title>The pomegranate (Punica granatum L.) draft genome dissects genetic divergence between soft- and hard-seeded cultivars.</title>
        <authorList>
            <person name="Luo X."/>
            <person name="Li H."/>
            <person name="Wu Z."/>
            <person name="Yao W."/>
            <person name="Zhao P."/>
            <person name="Cao D."/>
            <person name="Yu H."/>
            <person name="Li K."/>
            <person name="Poudel K."/>
            <person name="Zhao D."/>
            <person name="Zhang F."/>
            <person name="Xia X."/>
            <person name="Chen L."/>
            <person name="Wang Q."/>
            <person name="Jing D."/>
            <person name="Cao S."/>
        </authorList>
    </citation>
    <scope>NUCLEOTIDE SEQUENCE [LARGE SCALE GENOMIC DNA]</scope>
    <source>
        <strain evidence="1">cv. Tunisia</strain>
    </source>
</reference>
<organism evidence="1 2">
    <name type="scientific">Punica granatum</name>
    <name type="common">Pomegranate</name>
    <dbReference type="NCBI Taxonomy" id="22663"/>
    <lineage>
        <taxon>Eukaryota</taxon>
        <taxon>Viridiplantae</taxon>
        <taxon>Streptophyta</taxon>
        <taxon>Embryophyta</taxon>
        <taxon>Tracheophyta</taxon>
        <taxon>Spermatophyta</taxon>
        <taxon>Magnoliopsida</taxon>
        <taxon>eudicotyledons</taxon>
        <taxon>Gunneridae</taxon>
        <taxon>Pentapetalae</taxon>
        <taxon>rosids</taxon>
        <taxon>malvids</taxon>
        <taxon>Myrtales</taxon>
        <taxon>Lythraceae</taxon>
        <taxon>Punica</taxon>
    </lineage>
</organism>
<dbReference type="Proteomes" id="UP000515151">
    <property type="component" value="Unplaced"/>
</dbReference>
<evidence type="ECO:0000313" key="1">
    <source>
        <dbReference type="Proteomes" id="UP000515151"/>
    </source>
</evidence>
<dbReference type="RefSeq" id="XP_031375897.1">
    <property type="nucleotide sequence ID" value="XM_031520037.1"/>
</dbReference>
<proteinExistence type="predicted"/>
<sequence>MGGNIGHDLIVVMSVYKGNTKILAFRLETFLPDSISRSRSAFVEGRDIRDKIRLAHELVKGYSRREMSPRCLVKADIMNALDSIHLSFHLNIPAPIDVARVFFTWIEAYITGARYSVCGLIRPKLRHITGMDQEEAEENDSH</sequence>
<accession>A0A6P8BXW3</accession>
<evidence type="ECO:0000313" key="2">
    <source>
        <dbReference type="RefSeq" id="XP_031375897.1"/>
    </source>
</evidence>
<dbReference type="OrthoDB" id="1934719at2759"/>
<dbReference type="GeneID" id="116190350"/>